<keyword evidence="3 5" id="KW-0732">Signal</keyword>
<evidence type="ECO:0000256" key="2">
    <source>
        <dbReference type="ARBA" id="ARBA00022448"/>
    </source>
</evidence>
<dbReference type="PANTHER" id="PTHR47151">
    <property type="entry name" value="LEU/ILE/VAL-BINDING ABC TRANSPORTER SUBUNIT"/>
    <property type="match status" value="1"/>
</dbReference>
<evidence type="ECO:0000256" key="3">
    <source>
        <dbReference type="ARBA" id="ARBA00022729"/>
    </source>
</evidence>
<feature type="chain" id="PRO_5039671853" evidence="5">
    <location>
        <begin position="23"/>
        <end position="384"/>
    </location>
</feature>
<dbReference type="Pfam" id="PF13458">
    <property type="entry name" value="Peripla_BP_6"/>
    <property type="match status" value="1"/>
</dbReference>
<gene>
    <name evidence="7" type="ORF">GA0074692_0485</name>
</gene>
<evidence type="ECO:0000313" key="8">
    <source>
        <dbReference type="Proteomes" id="UP000198959"/>
    </source>
</evidence>
<dbReference type="STRING" id="145854.GA0074692_0485"/>
<evidence type="ECO:0000259" key="6">
    <source>
        <dbReference type="Pfam" id="PF13458"/>
    </source>
</evidence>
<dbReference type="InterPro" id="IPR028081">
    <property type="entry name" value="Leu-bd"/>
</dbReference>
<dbReference type="PRINTS" id="PR00337">
    <property type="entry name" value="LEUILEVALBP"/>
</dbReference>
<dbReference type="InterPro" id="IPR000709">
    <property type="entry name" value="Leu_Ile_Val-bd"/>
</dbReference>
<keyword evidence="4" id="KW-0029">Amino-acid transport</keyword>
<dbReference type="CDD" id="cd06342">
    <property type="entry name" value="PBP1_ABC_LIVBP-like"/>
    <property type="match status" value="1"/>
</dbReference>
<feature type="domain" description="Leucine-binding protein" evidence="6">
    <location>
        <begin position="42"/>
        <end position="348"/>
    </location>
</feature>
<dbReference type="SUPFAM" id="SSF53822">
    <property type="entry name" value="Periplasmic binding protein-like I"/>
    <property type="match status" value="1"/>
</dbReference>
<dbReference type="GO" id="GO:0006865">
    <property type="term" value="P:amino acid transport"/>
    <property type="evidence" value="ECO:0007669"/>
    <property type="project" value="UniProtKB-KW"/>
</dbReference>
<evidence type="ECO:0000256" key="5">
    <source>
        <dbReference type="SAM" id="SignalP"/>
    </source>
</evidence>
<dbReference type="PROSITE" id="PS51257">
    <property type="entry name" value="PROKAR_LIPOPROTEIN"/>
    <property type="match status" value="1"/>
</dbReference>
<evidence type="ECO:0000313" key="7">
    <source>
        <dbReference type="EMBL" id="SCL18831.1"/>
    </source>
</evidence>
<dbReference type="Proteomes" id="UP000198959">
    <property type="component" value="Unassembled WGS sequence"/>
</dbReference>
<keyword evidence="8" id="KW-1185">Reference proteome</keyword>
<sequence length="384" mass="39491">MRRSYVRALSAVGLAAALVAVAGCQDAGSDTEAGGDGKCGGKIAIYGAFTGPNAGLVLPSLNGAKLAVKQHNEKNPNCKVELKEFDTTGDPTQATPVANQVAQDQSFTSVIGGHFSGETKATMATYEAAGLVMVSPSATAAELTTAGNKSFHRVVGNDATQGTAAVTYLNNVLKPTKVFVIDDGQPYGAGIIAEVKKGLGAKVVAEDKVQTEQTNFDATISKIKSSGADVIAYGGYTNEAAPLLKQARAAGITAKFLGFDGLYDPGFPAGAGAGAEGAIVTCPCLPATEAGGTFAADYEKEYGEAPGSYGAEGYDGAVVLLEGYAAGKSTRKELLEWVDAYDKPGVSKHVKFDANGDVDKSKVVIWAYEIKGGQIVPKEEIKLS</sequence>
<dbReference type="OrthoDB" id="9772589at2"/>
<feature type="signal peptide" evidence="5">
    <location>
        <begin position="1"/>
        <end position="22"/>
    </location>
</feature>
<reference evidence="8" key="1">
    <citation type="submission" date="2016-06" db="EMBL/GenBank/DDBJ databases">
        <authorList>
            <person name="Varghese N."/>
            <person name="Submissions Spin"/>
        </authorList>
    </citation>
    <scope>NUCLEOTIDE SEQUENCE [LARGE SCALE GENOMIC DNA]</scope>
    <source>
        <strain evidence="8">DSM 43817</strain>
    </source>
</reference>
<dbReference type="AlphaFoldDB" id="A0A1C6RP89"/>
<comment type="similarity">
    <text evidence="1">Belongs to the leucine-binding protein family.</text>
</comment>
<dbReference type="InterPro" id="IPR028082">
    <property type="entry name" value="Peripla_BP_I"/>
</dbReference>
<dbReference type="Gene3D" id="3.40.50.2300">
    <property type="match status" value="2"/>
</dbReference>
<proteinExistence type="inferred from homology"/>
<accession>A0A1C6RP89</accession>
<keyword evidence="2" id="KW-0813">Transport</keyword>
<dbReference type="RefSeq" id="WP_091638862.1">
    <property type="nucleotide sequence ID" value="NZ_FMHW01000002.1"/>
</dbReference>
<name>A0A1C6RP89_9ACTN</name>
<protein>
    <submittedName>
        <fullName evidence="7">Amino acid/amide ABC transporter substrate-binding protein, HAAT family</fullName>
    </submittedName>
</protein>
<organism evidence="7 8">
    <name type="scientific">Micromonospora pallida</name>
    <dbReference type="NCBI Taxonomy" id="145854"/>
    <lineage>
        <taxon>Bacteria</taxon>
        <taxon>Bacillati</taxon>
        <taxon>Actinomycetota</taxon>
        <taxon>Actinomycetes</taxon>
        <taxon>Micromonosporales</taxon>
        <taxon>Micromonosporaceae</taxon>
        <taxon>Micromonospora</taxon>
    </lineage>
</organism>
<evidence type="ECO:0000256" key="1">
    <source>
        <dbReference type="ARBA" id="ARBA00010062"/>
    </source>
</evidence>
<evidence type="ECO:0000256" key="4">
    <source>
        <dbReference type="ARBA" id="ARBA00022970"/>
    </source>
</evidence>
<dbReference type="EMBL" id="FMHW01000002">
    <property type="protein sequence ID" value="SCL18831.1"/>
    <property type="molecule type" value="Genomic_DNA"/>
</dbReference>
<dbReference type="PANTHER" id="PTHR47151:SF2">
    <property type="entry name" value="AMINO ACID BINDING PROTEIN"/>
    <property type="match status" value="1"/>
</dbReference>